<dbReference type="InterPro" id="IPR029058">
    <property type="entry name" value="AB_hydrolase_fold"/>
</dbReference>
<keyword evidence="2" id="KW-0378">Hydrolase</keyword>
<sequence length="631" mass="71739">MSYSNFPLMLGCLFLISACQAIHLKEEKLSHSLKSKVDNFLLTNKFSYQTENLLYLTKTNQAQCLNNVDDCVNQIKNINDKKDDFYAAVSEIYLAKAMSMNTDRCGMLGQMSSCLDQKLHFLDKSLRYSYVYLFKSNSSAQERIFDYRLNQVRIIYNVSISQMLTSAFKRDGRLSDICFESHCYILDFKKYPALEALPLNSFKSSYNMNFSGFNIVNRQDGLGAEFVAEREEKPIQPKFILNPHDYYKGQPNPNIHAPKFFPITAIAEPKKASSINEILGNSSFKIHLFDPFQTTRFDVEGYPYVITGNYSAPYGAWLAKYNLGALGYWTLINKERNLIMPHLYMLEPYNPNKRVIVLIHGLASSPEAWVSLTNDIIGADDLRDNYQVWNVFYSTNMPIFESRYQIHALLQQAFNQLDASSQAAHQAVLIGHSMGGVISRLLVSQADISSAAVEKMNTAQLAQYQQQAVIKQRFQFEPLTNFSRAIFIAAPHQGTQYADRWFTQFARKIIKLPHEFYTAVEQGQQLSRSNEKGLIENGAGDLSHGSKFMQLSKEIQPRKNVIYHSIVGNSTSGQSVDRMTDGIVPYQSSHLPKAASELIIRGGHSIQETPEAILEIRRILRLHLAQIKAES</sequence>
<dbReference type="SUPFAM" id="SSF53474">
    <property type="entry name" value="alpha/beta-Hydrolases"/>
    <property type="match status" value="1"/>
</dbReference>
<dbReference type="RefSeq" id="WP_130162700.1">
    <property type="nucleotide sequence ID" value="NZ_SGIM01000011.1"/>
</dbReference>
<evidence type="ECO:0000313" key="3">
    <source>
        <dbReference type="Proteomes" id="UP000292110"/>
    </source>
</evidence>
<keyword evidence="3" id="KW-1185">Reference proteome</keyword>
<organism evidence="2 3">
    <name type="scientific">Acinetobacter halotolerans</name>
    <dbReference type="NCBI Taxonomy" id="1752076"/>
    <lineage>
        <taxon>Bacteria</taxon>
        <taxon>Pseudomonadati</taxon>
        <taxon>Pseudomonadota</taxon>
        <taxon>Gammaproteobacteria</taxon>
        <taxon>Moraxellales</taxon>
        <taxon>Moraxellaceae</taxon>
        <taxon>Acinetobacter</taxon>
    </lineage>
</organism>
<comment type="caution">
    <text evidence="2">The sequence shown here is derived from an EMBL/GenBank/DDBJ whole genome shotgun (WGS) entry which is preliminary data.</text>
</comment>
<dbReference type="PANTHER" id="PTHR37946:SF1">
    <property type="entry name" value="SLL1969 PROTEIN"/>
    <property type="match status" value="1"/>
</dbReference>
<dbReference type="AlphaFoldDB" id="A0A4Q6X735"/>
<dbReference type="EMBL" id="SGIM01000011">
    <property type="protein sequence ID" value="RZF50412.1"/>
    <property type="molecule type" value="Genomic_DNA"/>
</dbReference>
<dbReference type="PANTHER" id="PTHR37946">
    <property type="entry name" value="SLL1969 PROTEIN"/>
    <property type="match status" value="1"/>
</dbReference>
<proteinExistence type="predicted"/>
<gene>
    <name evidence="2" type="ORF">EXE30_12625</name>
</gene>
<dbReference type="Proteomes" id="UP000292110">
    <property type="component" value="Unassembled WGS sequence"/>
</dbReference>
<dbReference type="InterPro" id="IPR007751">
    <property type="entry name" value="DUF676_lipase-like"/>
</dbReference>
<evidence type="ECO:0000259" key="1">
    <source>
        <dbReference type="Pfam" id="PF05057"/>
    </source>
</evidence>
<feature type="domain" description="DUF676" evidence="1">
    <location>
        <begin position="353"/>
        <end position="562"/>
    </location>
</feature>
<accession>A0A4Q6X735</accession>
<name>A0A4Q6X735_9GAMM</name>
<reference evidence="2 3" key="1">
    <citation type="submission" date="2019-02" db="EMBL/GenBank/DDBJ databases">
        <title>The draft genome of Acinetobacter halotolerans strain JCM 31009.</title>
        <authorList>
            <person name="Qin J."/>
            <person name="Feng Y."/>
            <person name="Nemec A."/>
            <person name="Zong Z."/>
        </authorList>
    </citation>
    <scope>NUCLEOTIDE SEQUENCE [LARGE SCALE GENOMIC DNA]</scope>
    <source>
        <strain evidence="2 3">JCM 31009</strain>
    </source>
</reference>
<evidence type="ECO:0000313" key="2">
    <source>
        <dbReference type="EMBL" id="RZF50412.1"/>
    </source>
</evidence>
<protein>
    <submittedName>
        <fullName evidence="2">Alpha/beta fold hydrolase</fullName>
    </submittedName>
</protein>
<dbReference type="Pfam" id="PF05057">
    <property type="entry name" value="DUF676"/>
    <property type="match status" value="1"/>
</dbReference>
<dbReference type="GO" id="GO:0016787">
    <property type="term" value="F:hydrolase activity"/>
    <property type="evidence" value="ECO:0007669"/>
    <property type="project" value="UniProtKB-KW"/>
</dbReference>
<dbReference type="Gene3D" id="3.40.50.1820">
    <property type="entry name" value="alpha/beta hydrolase"/>
    <property type="match status" value="1"/>
</dbReference>